<organism evidence="1 2">
    <name type="scientific">Pleurodeles waltl</name>
    <name type="common">Iberian ribbed newt</name>
    <dbReference type="NCBI Taxonomy" id="8319"/>
    <lineage>
        <taxon>Eukaryota</taxon>
        <taxon>Metazoa</taxon>
        <taxon>Chordata</taxon>
        <taxon>Craniata</taxon>
        <taxon>Vertebrata</taxon>
        <taxon>Euteleostomi</taxon>
        <taxon>Amphibia</taxon>
        <taxon>Batrachia</taxon>
        <taxon>Caudata</taxon>
        <taxon>Salamandroidea</taxon>
        <taxon>Salamandridae</taxon>
        <taxon>Pleurodelinae</taxon>
        <taxon>Pleurodeles</taxon>
    </lineage>
</organism>
<gene>
    <name evidence="1" type="ORF">NDU88_003871</name>
</gene>
<evidence type="ECO:0000313" key="1">
    <source>
        <dbReference type="EMBL" id="KAJ1194583.1"/>
    </source>
</evidence>
<name>A0AAV7UZP0_PLEWA</name>
<protein>
    <submittedName>
        <fullName evidence="1">Uncharacterized protein</fullName>
    </submittedName>
</protein>
<evidence type="ECO:0000313" key="2">
    <source>
        <dbReference type="Proteomes" id="UP001066276"/>
    </source>
</evidence>
<proteinExistence type="predicted"/>
<dbReference type="Proteomes" id="UP001066276">
    <property type="component" value="Chromosome 2_2"/>
</dbReference>
<accession>A0AAV7UZP0</accession>
<dbReference type="AlphaFoldDB" id="A0AAV7UZP0"/>
<dbReference type="EMBL" id="JANPWB010000004">
    <property type="protein sequence ID" value="KAJ1194583.1"/>
    <property type="molecule type" value="Genomic_DNA"/>
</dbReference>
<comment type="caution">
    <text evidence="1">The sequence shown here is derived from an EMBL/GenBank/DDBJ whole genome shotgun (WGS) entry which is preliminary data.</text>
</comment>
<keyword evidence="2" id="KW-1185">Reference proteome</keyword>
<reference evidence="1" key="1">
    <citation type="journal article" date="2022" name="bioRxiv">
        <title>Sequencing and chromosome-scale assembly of the giantPleurodeles waltlgenome.</title>
        <authorList>
            <person name="Brown T."/>
            <person name="Elewa A."/>
            <person name="Iarovenko S."/>
            <person name="Subramanian E."/>
            <person name="Araus A.J."/>
            <person name="Petzold A."/>
            <person name="Susuki M."/>
            <person name="Suzuki K.-i.T."/>
            <person name="Hayashi T."/>
            <person name="Toyoda A."/>
            <person name="Oliveira C."/>
            <person name="Osipova E."/>
            <person name="Leigh N.D."/>
            <person name="Simon A."/>
            <person name="Yun M.H."/>
        </authorList>
    </citation>
    <scope>NUCLEOTIDE SEQUENCE</scope>
    <source>
        <strain evidence="1">20211129_DDA</strain>
        <tissue evidence="1">Liver</tissue>
    </source>
</reference>
<sequence length="180" mass="18956">MQKTHGMGRWPLRVATRATANLTQIKYVLSGDPAYKSRPLLGPTSVSLELVGFLCYGAPGLAGPQPAPRPGCLNSGPSPLCSTSILPPHLLLTAARSSFPDDRSWHCPGGNRRICPFHSSTGALWGPSTAIGRAPLQRHPAAIFVTVHLSLPGAVRAHPGTAHQVERFSGARVSPAPVPL</sequence>